<keyword evidence="1" id="KW-0233">DNA recombination</keyword>
<accession>A0AB39L512</accession>
<evidence type="ECO:0000313" key="2">
    <source>
        <dbReference type="EMBL" id="XDP46222.1"/>
    </source>
</evidence>
<proteinExistence type="predicted"/>
<evidence type="ECO:0000256" key="1">
    <source>
        <dbReference type="ARBA" id="ARBA00023172"/>
    </source>
</evidence>
<dbReference type="AlphaFoldDB" id="A0AB39L512"/>
<gene>
    <name evidence="2" type="ORF">AB5L97_04175</name>
</gene>
<dbReference type="GO" id="GO:0015074">
    <property type="term" value="P:DNA integration"/>
    <property type="evidence" value="ECO:0007669"/>
    <property type="project" value="InterPro"/>
</dbReference>
<dbReference type="Gene3D" id="1.10.443.10">
    <property type="entry name" value="Intergrase catalytic core"/>
    <property type="match status" value="1"/>
</dbReference>
<dbReference type="EMBL" id="CP163302">
    <property type="protein sequence ID" value="XDP46222.1"/>
    <property type="molecule type" value="Genomic_DNA"/>
</dbReference>
<sequence length="501" mass="55291">MSRPRKAEDPTRWPVPCSRCGQHHQTVATWPDGGICGYCYQQAKRTRGTCACGHEGILPGIVDGAPACRACTGVKLNVDCVSCGAEDELHSGGRCWTCTLADTVEGLLTDPATGTIAPVLVPLAIALKSMKRANSGLTWIRQKHVTEFLRHLAIAPTVTHEALDQLPNSRTREYIRGLLVEHGVLGRRDELRARYDRWAEEVLERVADPANRDLVRRYIRWHHQRRMNQMDEVRQGTFERSKQTVTVAIDFLNWLTEHATSPAELQQAHLDAWQAQGPTTRGIATRFLTWAVKAHAAPPGLKMAPHRRGTSPKLSADDQETALQQVVHTDELIPRDRAAAILVIVFGQQIENVAALTWNDVTVTEELVTVRLGSIEIALPDPLDRPWRDLASDPGHNLTAAHPNSNWVFRGTSPGRHITTTHLRSRLRSVFSARAARLGTLHELTKLAPVPLIAETLGYSPATIERHATDSAAAYAEYIASAKAVRRNGTALTGDGKSSRQ</sequence>
<protein>
    <submittedName>
        <fullName evidence="2">Fis family transcriptional regulator</fullName>
    </submittedName>
</protein>
<dbReference type="GO" id="GO:0006310">
    <property type="term" value="P:DNA recombination"/>
    <property type="evidence" value="ECO:0007669"/>
    <property type="project" value="UniProtKB-KW"/>
</dbReference>
<reference evidence="2" key="1">
    <citation type="submission" date="2024-07" db="EMBL/GenBank/DDBJ databases">
        <authorList>
            <person name="fu j."/>
        </authorList>
    </citation>
    <scope>NUCLEOTIDE SEQUENCE</scope>
    <source>
        <strain evidence="2">P10A9</strain>
    </source>
</reference>
<dbReference type="InterPro" id="IPR013762">
    <property type="entry name" value="Integrase-like_cat_sf"/>
</dbReference>
<dbReference type="SUPFAM" id="SSF56349">
    <property type="entry name" value="DNA breaking-rejoining enzymes"/>
    <property type="match status" value="1"/>
</dbReference>
<dbReference type="RefSeq" id="WP_369046581.1">
    <property type="nucleotide sequence ID" value="NZ_CP163302.1"/>
</dbReference>
<name>A0AB39L512_9MICC</name>
<dbReference type="KEGG" id="spue:AB5L97_04175"/>
<dbReference type="GO" id="GO:0003677">
    <property type="term" value="F:DNA binding"/>
    <property type="evidence" value="ECO:0007669"/>
    <property type="project" value="InterPro"/>
</dbReference>
<dbReference type="InterPro" id="IPR011010">
    <property type="entry name" value="DNA_brk_join_enz"/>
</dbReference>
<organism evidence="2">
    <name type="scientific">Sinomonas puerhi</name>
    <dbReference type="NCBI Taxonomy" id="3238584"/>
    <lineage>
        <taxon>Bacteria</taxon>
        <taxon>Bacillati</taxon>
        <taxon>Actinomycetota</taxon>
        <taxon>Actinomycetes</taxon>
        <taxon>Micrococcales</taxon>
        <taxon>Micrococcaceae</taxon>
        <taxon>Sinomonas</taxon>
    </lineage>
</organism>